<evidence type="ECO:0000256" key="1">
    <source>
        <dbReference type="SAM" id="MobiDB-lite"/>
    </source>
</evidence>
<dbReference type="RefSeq" id="WP_186375882.1">
    <property type="nucleotide sequence ID" value="NZ_LR213799.1"/>
</dbReference>
<accession>A0A563VWX8</accession>
<gene>
    <name evidence="2" type="ORF">H1P_390017</name>
</gene>
<proteinExistence type="predicted"/>
<organism evidence="2 3">
    <name type="scientific">Hyella patelloides LEGE 07179</name>
    <dbReference type="NCBI Taxonomy" id="945734"/>
    <lineage>
        <taxon>Bacteria</taxon>
        <taxon>Bacillati</taxon>
        <taxon>Cyanobacteriota</taxon>
        <taxon>Cyanophyceae</taxon>
        <taxon>Pleurocapsales</taxon>
        <taxon>Hyellaceae</taxon>
        <taxon>Hyella</taxon>
    </lineage>
</organism>
<dbReference type="AlphaFoldDB" id="A0A563VWX8"/>
<protein>
    <submittedName>
        <fullName evidence="2">Uncharacterized protein</fullName>
    </submittedName>
</protein>
<evidence type="ECO:0000313" key="3">
    <source>
        <dbReference type="Proteomes" id="UP000320055"/>
    </source>
</evidence>
<feature type="compositionally biased region" description="Polar residues" evidence="1">
    <location>
        <begin position="30"/>
        <end position="41"/>
    </location>
</feature>
<name>A0A563VWX8_9CYAN</name>
<dbReference type="EMBL" id="CAACVJ010000323">
    <property type="protein sequence ID" value="VEP15949.1"/>
    <property type="molecule type" value="Genomic_DNA"/>
</dbReference>
<dbReference type="Proteomes" id="UP000320055">
    <property type="component" value="Unassembled WGS sequence"/>
</dbReference>
<feature type="compositionally biased region" description="Basic and acidic residues" evidence="1">
    <location>
        <begin position="13"/>
        <end position="27"/>
    </location>
</feature>
<feature type="region of interest" description="Disordered" evidence="1">
    <location>
        <begin position="1"/>
        <end position="50"/>
    </location>
</feature>
<keyword evidence="3" id="KW-1185">Reference proteome</keyword>
<sequence>MKDGGQTPRRRQRCDPADVPSAKERAPSKGTLTKTGMNLHSQAECPKLNP</sequence>
<reference evidence="2 3" key="1">
    <citation type="submission" date="2019-01" db="EMBL/GenBank/DDBJ databases">
        <authorList>
            <person name="Brito A."/>
        </authorList>
    </citation>
    <scope>NUCLEOTIDE SEQUENCE [LARGE SCALE GENOMIC DNA]</scope>
    <source>
        <strain evidence="2">1</strain>
    </source>
</reference>
<evidence type="ECO:0000313" key="2">
    <source>
        <dbReference type="EMBL" id="VEP15949.1"/>
    </source>
</evidence>